<evidence type="ECO:0000256" key="4">
    <source>
        <dbReference type="ARBA" id="ARBA00023136"/>
    </source>
</evidence>
<gene>
    <name evidence="6" type="ORF">JRQ81_011579</name>
</gene>
<dbReference type="PRINTS" id="PR01077">
    <property type="entry name" value="CLAUDIN"/>
</dbReference>
<dbReference type="OrthoDB" id="9427654at2759"/>
<dbReference type="GO" id="GO:0005886">
    <property type="term" value="C:plasma membrane"/>
    <property type="evidence" value="ECO:0007669"/>
    <property type="project" value="TreeGrafter"/>
</dbReference>
<comment type="caution">
    <text evidence="6">The sequence shown here is derived from an EMBL/GenBank/DDBJ whole genome shotgun (WGS) entry which is preliminary data.</text>
</comment>
<name>A0A9Q0X672_9SAUR</name>
<proteinExistence type="predicted"/>
<feature type="transmembrane region" description="Helical" evidence="5">
    <location>
        <begin position="134"/>
        <end position="156"/>
    </location>
</feature>
<feature type="transmembrane region" description="Helical" evidence="5">
    <location>
        <begin position="107"/>
        <end position="127"/>
    </location>
</feature>
<accession>A0A9Q0X672</accession>
<dbReference type="AlphaFoldDB" id="A0A9Q0X672"/>
<evidence type="ECO:0000256" key="5">
    <source>
        <dbReference type="SAM" id="Phobius"/>
    </source>
</evidence>
<organism evidence="6 7">
    <name type="scientific">Phrynocephalus forsythii</name>
    <dbReference type="NCBI Taxonomy" id="171643"/>
    <lineage>
        <taxon>Eukaryota</taxon>
        <taxon>Metazoa</taxon>
        <taxon>Chordata</taxon>
        <taxon>Craniata</taxon>
        <taxon>Vertebrata</taxon>
        <taxon>Euteleostomi</taxon>
        <taxon>Lepidosauria</taxon>
        <taxon>Squamata</taxon>
        <taxon>Bifurcata</taxon>
        <taxon>Unidentata</taxon>
        <taxon>Episquamata</taxon>
        <taxon>Toxicofera</taxon>
        <taxon>Iguania</taxon>
        <taxon>Acrodonta</taxon>
        <taxon>Agamidae</taxon>
        <taxon>Agaminae</taxon>
        <taxon>Phrynocephalus</taxon>
    </lineage>
</organism>
<comment type="subcellular location">
    <subcellularLocation>
        <location evidence="1">Membrane</location>
        <topology evidence="1">Multi-pass membrane protein</topology>
    </subcellularLocation>
</comment>
<protein>
    <submittedName>
        <fullName evidence="6">Uncharacterized protein</fullName>
    </submittedName>
</protein>
<keyword evidence="4 5" id="KW-0472">Membrane</keyword>
<feature type="transmembrane region" description="Helical" evidence="5">
    <location>
        <begin position="73"/>
        <end position="95"/>
    </location>
</feature>
<sequence length="179" mass="19882">MALMSHPLHVCSGLSSAGSLLVQFTSLSTSYWVLEATEKGLVHSGLWKICFNPECTIYQFNILALHIHFTRGFLLIACFCGLISLLCVCISFEHIEIYHISLVKAAALWSFSGGLFILIGMSVFTAVCRSSHSYIKYLLVFGSSYSLGWASLPMYVMTGMLLMMTHKTIASELWEPPPQ</sequence>
<dbReference type="InterPro" id="IPR004031">
    <property type="entry name" value="PMP22/EMP/MP20/Claudin"/>
</dbReference>
<evidence type="ECO:0000313" key="6">
    <source>
        <dbReference type="EMBL" id="KAJ7304057.1"/>
    </source>
</evidence>
<dbReference type="Proteomes" id="UP001142489">
    <property type="component" value="Unassembled WGS sequence"/>
</dbReference>
<dbReference type="Gene3D" id="1.20.140.150">
    <property type="match status" value="1"/>
</dbReference>
<dbReference type="InterPro" id="IPR050579">
    <property type="entry name" value="PMP-22/EMP/MP20-like"/>
</dbReference>
<dbReference type="PANTHER" id="PTHR10671">
    <property type="entry name" value="EPITHELIAL MEMBRANE PROTEIN-RELATED"/>
    <property type="match status" value="1"/>
</dbReference>
<evidence type="ECO:0000313" key="7">
    <source>
        <dbReference type="Proteomes" id="UP001142489"/>
    </source>
</evidence>
<reference evidence="6" key="1">
    <citation type="journal article" date="2023" name="DNA Res.">
        <title>Chromosome-level genome assembly of Phrynocephalus forsythii using third-generation DNA sequencing and Hi-C analysis.</title>
        <authorList>
            <person name="Qi Y."/>
            <person name="Zhao W."/>
            <person name="Zhao Y."/>
            <person name="Niu C."/>
            <person name="Cao S."/>
            <person name="Zhang Y."/>
        </authorList>
    </citation>
    <scope>NUCLEOTIDE SEQUENCE</scope>
    <source>
        <tissue evidence="6">Muscle</tissue>
    </source>
</reference>
<dbReference type="PANTHER" id="PTHR10671:SF34">
    <property type="entry name" value="PROTEIN NKG7"/>
    <property type="match status" value="1"/>
</dbReference>
<keyword evidence="7" id="KW-1185">Reference proteome</keyword>
<dbReference type="Pfam" id="PF00822">
    <property type="entry name" value="PMP22_Claudin"/>
    <property type="match status" value="1"/>
</dbReference>
<dbReference type="EMBL" id="JAPFRF010000023">
    <property type="protein sequence ID" value="KAJ7304057.1"/>
    <property type="molecule type" value="Genomic_DNA"/>
</dbReference>
<keyword evidence="3 5" id="KW-1133">Transmembrane helix</keyword>
<evidence type="ECO:0000256" key="2">
    <source>
        <dbReference type="ARBA" id="ARBA00022692"/>
    </source>
</evidence>
<evidence type="ECO:0000256" key="1">
    <source>
        <dbReference type="ARBA" id="ARBA00004141"/>
    </source>
</evidence>
<evidence type="ECO:0000256" key="3">
    <source>
        <dbReference type="ARBA" id="ARBA00022989"/>
    </source>
</evidence>
<keyword evidence="2 5" id="KW-0812">Transmembrane</keyword>